<protein>
    <submittedName>
        <fullName evidence="4">Glycine-rich protein DC7.1-like</fullName>
    </submittedName>
</protein>
<reference evidence="4" key="1">
    <citation type="submission" date="2025-08" db="UniProtKB">
        <authorList>
            <consortium name="RefSeq"/>
        </authorList>
    </citation>
    <scope>IDENTIFICATION</scope>
    <source>
        <tissue evidence="4">Young leaves</tissue>
    </source>
</reference>
<organism evidence="3 4">
    <name type="scientific">Cucurbita moschata</name>
    <name type="common">Winter crookneck squash</name>
    <name type="synonym">Cucurbita pepo var. moschata</name>
    <dbReference type="NCBI Taxonomy" id="3662"/>
    <lineage>
        <taxon>Eukaryota</taxon>
        <taxon>Viridiplantae</taxon>
        <taxon>Streptophyta</taxon>
        <taxon>Embryophyta</taxon>
        <taxon>Tracheophyta</taxon>
        <taxon>Spermatophyta</taxon>
        <taxon>Magnoliopsida</taxon>
        <taxon>eudicotyledons</taxon>
        <taxon>Gunneridae</taxon>
        <taxon>Pentapetalae</taxon>
        <taxon>rosids</taxon>
        <taxon>fabids</taxon>
        <taxon>Cucurbitales</taxon>
        <taxon>Cucurbitaceae</taxon>
        <taxon>Cucurbiteae</taxon>
        <taxon>Cucurbita</taxon>
    </lineage>
</organism>
<sequence length="94" mass="10568">MNSKAFIILGLLFTIVILLSSEEASATARGLKSVEEAVMETNGDGIEDDKRRFGGGHHGHRHHHRHHHRHRHHCRHGCSADEDVNEDPQAKPNN</sequence>
<accession>A0A6J1ESD5</accession>
<proteinExistence type="predicted"/>
<feature type="signal peptide" evidence="2">
    <location>
        <begin position="1"/>
        <end position="21"/>
    </location>
</feature>
<feature type="region of interest" description="Disordered" evidence="1">
    <location>
        <begin position="42"/>
        <end position="94"/>
    </location>
</feature>
<dbReference type="KEGG" id="cmos:111437131"/>
<feature type="chain" id="PRO_5026944329" evidence="2">
    <location>
        <begin position="22"/>
        <end position="94"/>
    </location>
</feature>
<dbReference type="AlphaFoldDB" id="A0A6J1ESD5"/>
<gene>
    <name evidence="4" type="primary">LOC111437131</name>
</gene>
<name>A0A6J1ESD5_CUCMO</name>
<dbReference type="RefSeq" id="XP_022930749.1">
    <property type="nucleotide sequence ID" value="XM_023074981.1"/>
</dbReference>
<dbReference type="Proteomes" id="UP000504609">
    <property type="component" value="Unplaced"/>
</dbReference>
<evidence type="ECO:0000256" key="2">
    <source>
        <dbReference type="SAM" id="SignalP"/>
    </source>
</evidence>
<dbReference type="InterPro" id="IPR010800">
    <property type="entry name" value="GRP"/>
</dbReference>
<keyword evidence="3" id="KW-1185">Reference proteome</keyword>
<evidence type="ECO:0000313" key="4">
    <source>
        <dbReference type="RefSeq" id="XP_022930749.1"/>
    </source>
</evidence>
<dbReference type="Pfam" id="PF07172">
    <property type="entry name" value="GRP"/>
    <property type="match status" value="1"/>
</dbReference>
<evidence type="ECO:0000313" key="3">
    <source>
        <dbReference type="Proteomes" id="UP000504609"/>
    </source>
</evidence>
<keyword evidence="2" id="KW-0732">Signal</keyword>
<dbReference type="GeneID" id="111437131"/>
<evidence type="ECO:0000256" key="1">
    <source>
        <dbReference type="SAM" id="MobiDB-lite"/>
    </source>
</evidence>
<feature type="compositionally biased region" description="Basic residues" evidence="1">
    <location>
        <begin position="53"/>
        <end position="76"/>
    </location>
</feature>